<accession>K9AMF4</accession>
<evidence type="ECO:0000256" key="4">
    <source>
        <dbReference type="ARBA" id="ARBA00019465"/>
    </source>
</evidence>
<name>K9AMF4_9STAP</name>
<evidence type="ECO:0000256" key="2">
    <source>
        <dbReference type="ARBA" id="ARBA00004994"/>
    </source>
</evidence>
<dbReference type="InterPro" id="IPR003710">
    <property type="entry name" value="ApbA"/>
</dbReference>
<dbReference type="RefSeq" id="WP_009383133.1">
    <property type="nucleotide sequence ID" value="NZ_AMSQ01000006.1"/>
</dbReference>
<comment type="function">
    <text evidence="1 10">Catalyzes the NADPH-dependent reduction of ketopantoate into pantoic acid.</text>
</comment>
<organism evidence="13 14">
    <name type="scientific">Staphylococcus massiliensis S46</name>
    <dbReference type="NCBI Taxonomy" id="1229783"/>
    <lineage>
        <taxon>Bacteria</taxon>
        <taxon>Bacillati</taxon>
        <taxon>Bacillota</taxon>
        <taxon>Bacilli</taxon>
        <taxon>Bacillales</taxon>
        <taxon>Staphylococcaceae</taxon>
        <taxon>Staphylococcus</taxon>
    </lineage>
</organism>
<keyword evidence="7 10" id="KW-0560">Oxidoreductase</keyword>
<evidence type="ECO:0000256" key="6">
    <source>
        <dbReference type="ARBA" id="ARBA00022857"/>
    </source>
</evidence>
<dbReference type="UniPathway" id="UPA00028">
    <property type="reaction ID" value="UER00004"/>
</dbReference>
<comment type="similarity">
    <text evidence="3 10">Belongs to the ketopantoate reductase family.</text>
</comment>
<dbReference type="GO" id="GO:0004616">
    <property type="term" value="F:phosphogluconate dehydrogenase (decarboxylating) activity"/>
    <property type="evidence" value="ECO:0007669"/>
    <property type="project" value="UniProtKB-EC"/>
</dbReference>
<reference evidence="13 14" key="1">
    <citation type="journal article" date="2013" name="Genome Announc.">
        <title>Genome Sequence of Staphylococcus massiliensis Strain S46, Isolated from the Surface of Healthy Human Skin.</title>
        <authorList>
            <person name="Srivastav R."/>
            <person name="Singh A."/>
            <person name="Jangir P.K."/>
            <person name="Kumari C."/>
            <person name="Muduli S."/>
            <person name="Sharma R."/>
        </authorList>
    </citation>
    <scope>NUCLEOTIDE SEQUENCE [LARGE SCALE GENOMIC DNA]</scope>
    <source>
        <strain evidence="13 14">S46</strain>
    </source>
</reference>
<comment type="pathway">
    <text evidence="2 10">Cofactor biosynthesis; (R)-pantothenate biosynthesis; (R)-pantoate from 3-methyl-2-oxobutanoate: step 2/2.</text>
</comment>
<keyword evidence="5 10" id="KW-0566">Pantothenate biosynthesis</keyword>
<evidence type="ECO:0000256" key="10">
    <source>
        <dbReference type="RuleBase" id="RU362068"/>
    </source>
</evidence>
<comment type="caution">
    <text evidence="13">The sequence shown here is derived from an EMBL/GenBank/DDBJ whole genome shotgun (WGS) entry which is preliminary data.</text>
</comment>
<dbReference type="Proteomes" id="UP000009885">
    <property type="component" value="Unassembled WGS sequence"/>
</dbReference>
<comment type="catalytic activity">
    <reaction evidence="9 10">
        <text>(R)-pantoate + NADP(+) = 2-dehydropantoate + NADPH + H(+)</text>
        <dbReference type="Rhea" id="RHEA:16233"/>
        <dbReference type="ChEBI" id="CHEBI:11561"/>
        <dbReference type="ChEBI" id="CHEBI:15378"/>
        <dbReference type="ChEBI" id="CHEBI:15980"/>
        <dbReference type="ChEBI" id="CHEBI:57783"/>
        <dbReference type="ChEBI" id="CHEBI:58349"/>
        <dbReference type="EC" id="1.1.1.169"/>
    </reaction>
</comment>
<comment type="catalytic activity">
    <reaction evidence="8">
        <text>6-phospho-D-gluconate + NADP(+) = D-ribulose 5-phosphate + CO2 + NADPH</text>
        <dbReference type="Rhea" id="RHEA:10116"/>
        <dbReference type="ChEBI" id="CHEBI:16526"/>
        <dbReference type="ChEBI" id="CHEBI:57783"/>
        <dbReference type="ChEBI" id="CHEBI:58121"/>
        <dbReference type="ChEBI" id="CHEBI:58349"/>
        <dbReference type="ChEBI" id="CHEBI:58759"/>
        <dbReference type="EC" id="1.1.1.44"/>
    </reaction>
</comment>
<dbReference type="GO" id="GO:0008677">
    <property type="term" value="F:2-dehydropantoate 2-reductase activity"/>
    <property type="evidence" value="ECO:0007669"/>
    <property type="project" value="UniProtKB-EC"/>
</dbReference>
<dbReference type="Pfam" id="PF08546">
    <property type="entry name" value="ApbA_C"/>
    <property type="match status" value="1"/>
</dbReference>
<dbReference type="eggNOG" id="COG1893">
    <property type="taxonomic scope" value="Bacteria"/>
</dbReference>
<dbReference type="InterPro" id="IPR008927">
    <property type="entry name" value="6-PGluconate_DH-like_C_sf"/>
</dbReference>
<proteinExistence type="inferred from homology"/>
<dbReference type="Gene3D" id="3.40.50.720">
    <property type="entry name" value="NAD(P)-binding Rossmann-like Domain"/>
    <property type="match status" value="1"/>
</dbReference>
<evidence type="ECO:0000313" key="14">
    <source>
        <dbReference type="Proteomes" id="UP000009885"/>
    </source>
</evidence>
<feature type="domain" description="Ketopantoate reductase C-terminal" evidence="12">
    <location>
        <begin position="179"/>
        <end position="304"/>
    </location>
</feature>
<sequence length="310" mass="34644">MRIAIAGSGALGSGFGANMFKNGYDVTLIDGWQEHVNAIKRHGLNVEMNDVPFQVEIPVHHYDQLKDVKPFDVIFFFTKSMYLEEMLEKVKHLIHDQTVLVSTMNGLNHERVMSNYVDDTRILRGVTTWTASIKAPGETVFLGQGPVEIGAIVDGAETHAKAIETILQRSNLNPLLQTNIHASIWKKICINATVNTLGTLLDANLMTLKKANHMDDLLEQIIHEISDVAEIDNVSLDVPEMVAYLHDVMEKVGPHYPSMHQDLVVKNRLTEIDYINGEVANIARRHGIPAPCNTFITHLIHAKESIMDAK</sequence>
<dbReference type="PANTHER" id="PTHR43765:SF2">
    <property type="entry name" value="2-DEHYDROPANTOATE 2-REDUCTASE"/>
    <property type="match status" value="1"/>
</dbReference>
<evidence type="ECO:0000256" key="8">
    <source>
        <dbReference type="ARBA" id="ARBA00048640"/>
    </source>
</evidence>
<dbReference type="InterPro" id="IPR013752">
    <property type="entry name" value="KPA_reductase"/>
</dbReference>
<evidence type="ECO:0000256" key="3">
    <source>
        <dbReference type="ARBA" id="ARBA00007870"/>
    </source>
</evidence>
<dbReference type="InterPro" id="IPR013332">
    <property type="entry name" value="KPR_N"/>
</dbReference>
<dbReference type="NCBIfam" id="NF005088">
    <property type="entry name" value="PRK06522.1-2"/>
    <property type="match status" value="1"/>
</dbReference>
<keyword evidence="6 10" id="KW-0521">NADP</keyword>
<dbReference type="Pfam" id="PF02558">
    <property type="entry name" value="ApbA"/>
    <property type="match status" value="1"/>
</dbReference>
<dbReference type="InterPro" id="IPR013328">
    <property type="entry name" value="6PGD_dom2"/>
</dbReference>
<dbReference type="STRING" id="1229783.C273_05135"/>
<dbReference type="EC" id="1.1.1.169" evidence="10"/>
<evidence type="ECO:0000259" key="11">
    <source>
        <dbReference type="Pfam" id="PF02558"/>
    </source>
</evidence>
<dbReference type="NCBIfam" id="TIGR00745">
    <property type="entry name" value="apbA_panE"/>
    <property type="match status" value="1"/>
</dbReference>
<dbReference type="SUPFAM" id="SSF51735">
    <property type="entry name" value="NAD(P)-binding Rossmann-fold domains"/>
    <property type="match status" value="1"/>
</dbReference>
<dbReference type="Gene3D" id="1.10.1040.10">
    <property type="entry name" value="N-(1-d-carboxylethyl)-l-norvaline Dehydrogenase, domain 2"/>
    <property type="match status" value="1"/>
</dbReference>
<evidence type="ECO:0000313" key="13">
    <source>
        <dbReference type="EMBL" id="EKU48568.1"/>
    </source>
</evidence>
<gene>
    <name evidence="13" type="ORF">C273_05135</name>
</gene>
<dbReference type="GO" id="GO:0015940">
    <property type="term" value="P:pantothenate biosynthetic process"/>
    <property type="evidence" value="ECO:0007669"/>
    <property type="project" value="UniProtKB-UniPathway"/>
</dbReference>
<evidence type="ECO:0000256" key="9">
    <source>
        <dbReference type="ARBA" id="ARBA00048793"/>
    </source>
</evidence>
<dbReference type="OrthoDB" id="9800163at2"/>
<evidence type="ECO:0000259" key="12">
    <source>
        <dbReference type="Pfam" id="PF08546"/>
    </source>
</evidence>
<evidence type="ECO:0000256" key="1">
    <source>
        <dbReference type="ARBA" id="ARBA00002919"/>
    </source>
</evidence>
<dbReference type="GO" id="GO:0050661">
    <property type="term" value="F:NADP binding"/>
    <property type="evidence" value="ECO:0007669"/>
    <property type="project" value="TreeGrafter"/>
</dbReference>
<evidence type="ECO:0000256" key="7">
    <source>
        <dbReference type="ARBA" id="ARBA00023002"/>
    </source>
</evidence>
<keyword evidence="14" id="KW-1185">Reference proteome</keyword>
<dbReference type="PATRIC" id="fig|1229783.3.peg.1038"/>
<dbReference type="InterPro" id="IPR050838">
    <property type="entry name" value="Ketopantoate_reductase"/>
</dbReference>
<dbReference type="AlphaFoldDB" id="K9AMF4"/>
<dbReference type="EMBL" id="AMSQ01000006">
    <property type="protein sequence ID" value="EKU48568.1"/>
    <property type="molecule type" value="Genomic_DNA"/>
</dbReference>
<feature type="domain" description="Ketopantoate reductase N-terminal" evidence="11">
    <location>
        <begin position="3"/>
        <end position="152"/>
    </location>
</feature>
<dbReference type="SUPFAM" id="SSF48179">
    <property type="entry name" value="6-phosphogluconate dehydrogenase C-terminal domain-like"/>
    <property type="match status" value="1"/>
</dbReference>
<protein>
    <recommendedName>
        <fullName evidence="4 10">2-dehydropantoate 2-reductase</fullName>
        <ecNumber evidence="10">1.1.1.169</ecNumber>
    </recommendedName>
    <alternativeName>
        <fullName evidence="10">Ketopantoate reductase</fullName>
    </alternativeName>
</protein>
<dbReference type="InterPro" id="IPR036291">
    <property type="entry name" value="NAD(P)-bd_dom_sf"/>
</dbReference>
<dbReference type="GO" id="GO:0005737">
    <property type="term" value="C:cytoplasm"/>
    <property type="evidence" value="ECO:0007669"/>
    <property type="project" value="TreeGrafter"/>
</dbReference>
<evidence type="ECO:0000256" key="5">
    <source>
        <dbReference type="ARBA" id="ARBA00022655"/>
    </source>
</evidence>
<dbReference type="PANTHER" id="PTHR43765">
    <property type="entry name" value="2-DEHYDROPANTOATE 2-REDUCTASE-RELATED"/>
    <property type="match status" value="1"/>
</dbReference>